<name>A0AAW1RSF7_9CHLO</name>
<dbReference type="SUPFAM" id="SSF82171">
    <property type="entry name" value="DPP6 N-terminal domain-like"/>
    <property type="match status" value="1"/>
</dbReference>
<dbReference type="Proteomes" id="UP001438707">
    <property type="component" value="Unassembled WGS sequence"/>
</dbReference>
<keyword evidence="2" id="KW-1185">Reference proteome</keyword>
<comment type="caution">
    <text evidence="1">The sequence shown here is derived from an EMBL/GenBank/DDBJ whole genome shotgun (WGS) entry which is preliminary data.</text>
</comment>
<sequence length="724" mass="80240">MPDVNLETLSVNIDDYRLQEALSRHLLPELPLRLLVCLRGACRGTRQLVDENTGAQWAQAAKGYLHPAFISQVGPLNSHGVAIQRSLRRHGSTLANIRRGRITARALQRKSETGRVRWLPCKHSSQRGSLMLLLEKPGSNIRLSWESIYKYQPECILKFAPQANSLLTLKHFSAGTPPEHALLLPGGLHVLLIWLTERHRTSAPPGYSAVSYWELAQRVSLRVVELCRPLRVTALRELTHAPTRRLAFCWEAHPSGNALAWRKGPGAVGLMRTQTLEDYAEIDLTAHPEWQSPRGLHSLENCLWSSDGRYIALLAECKHHEGEDGERCLLTIHCAETGCCLRTCKMWPVNLLGDPRRQTTTPFCWAHHRPVLAVWGEYKDQEPPREQPDVHTWPPHPHAEDLMLISMQEGEADRPLKVSTLIGAEQPTLNRMEWLADDAAIALDLKNADPQFVPAPETSFTDNTCRKVIISAATGSLLYSSHIIDHRNPTACRGFTALPGPFHPAPLHAPLSSQSPSPGDHHADLAGGLQRCAEETTTSNPFASSARNAHAHSILLQQLPGPALPRSRWDADSRPFLTEGQWISPSGTLVIRLVSLKEDTSQGCVLLHKTLRDECGTAEVLQMNGMEWRSPSMSGEDASLEWVPNSREAIYGFVCHSPTLYLVDANNHQVLMRLDGHDLIPGLDLAGLTARWSSLAWSPDARHLAVTSHMLATGPPALAVLSFS</sequence>
<organism evidence="1 2">
    <name type="scientific">Apatococcus lobatus</name>
    <dbReference type="NCBI Taxonomy" id="904363"/>
    <lineage>
        <taxon>Eukaryota</taxon>
        <taxon>Viridiplantae</taxon>
        <taxon>Chlorophyta</taxon>
        <taxon>core chlorophytes</taxon>
        <taxon>Trebouxiophyceae</taxon>
        <taxon>Chlorellales</taxon>
        <taxon>Chlorellaceae</taxon>
        <taxon>Apatococcus</taxon>
    </lineage>
</organism>
<accession>A0AAW1RSF7</accession>
<evidence type="ECO:0000313" key="2">
    <source>
        <dbReference type="Proteomes" id="UP001438707"/>
    </source>
</evidence>
<protein>
    <submittedName>
        <fullName evidence="1">Uncharacterized protein</fullName>
    </submittedName>
</protein>
<proteinExistence type="predicted"/>
<reference evidence="1 2" key="1">
    <citation type="journal article" date="2024" name="Nat. Commun.">
        <title>Phylogenomics reveals the evolutionary origins of lichenization in chlorophyte algae.</title>
        <authorList>
            <person name="Puginier C."/>
            <person name="Libourel C."/>
            <person name="Otte J."/>
            <person name="Skaloud P."/>
            <person name="Haon M."/>
            <person name="Grisel S."/>
            <person name="Petersen M."/>
            <person name="Berrin J.G."/>
            <person name="Delaux P.M."/>
            <person name="Dal Grande F."/>
            <person name="Keller J."/>
        </authorList>
    </citation>
    <scope>NUCLEOTIDE SEQUENCE [LARGE SCALE GENOMIC DNA]</scope>
    <source>
        <strain evidence="1 2">SAG 2145</strain>
    </source>
</reference>
<evidence type="ECO:0000313" key="1">
    <source>
        <dbReference type="EMBL" id="KAK9836789.1"/>
    </source>
</evidence>
<dbReference type="AlphaFoldDB" id="A0AAW1RSF7"/>
<dbReference type="EMBL" id="JALJOS010000007">
    <property type="protein sequence ID" value="KAK9836789.1"/>
    <property type="molecule type" value="Genomic_DNA"/>
</dbReference>
<gene>
    <name evidence="1" type="ORF">WJX74_008113</name>
</gene>